<evidence type="ECO:0000256" key="1">
    <source>
        <dbReference type="SAM" id="Phobius"/>
    </source>
</evidence>
<keyword evidence="3" id="KW-1185">Reference proteome</keyword>
<dbReference type="AlphaFoldDB" id="A0A7G2D9H4"/>
<dbReference type="Proteomes" id="UP000516304">
    <property type="component" value="Chromosome TIRI35C"/>
</dbReference>
<gene>
    <name evidence="2" type="ORF">TIRI35C_0462</name>
</gene>
<feature type="transmembrane region" description="Helical" evidence="1">
    <location>
        <begin position="108"/>
        <end position="125"/>
    </location>
</feature>
<proteinExistence type="predicted"/>
<protein>
    <submittedName>
        <fullName evidence="2">Uncharacterized protein</fullName>
    </submittedName>
</protein>
<evidence type="ECO:0000313" key="3">
    <source>
        <dbReference type="Proteomes" id="UP000516304"/>
    </source>
</evidence>
<keyword evidence="1" id="KW-0812">Transmembrane</keyword>
<keyword evidence="1" id="KW-0472">Membrane</keyword>
<organism evidence="2 3">
    <name type="scientific">Thermococcus camini</name>
    <dbReference type="NCBI Taxonomy" id="2016373"/>
    <lineage>
        <taxon>Archaea</taxon>
        <taxon>Methanobacteriati</taxon>
        <taxon>Methanobacteriota</taxon>
        <taxon>Thermococci</taxon>
        <taxon>Thermococcales</taxon>
        <taxon>Thermococcaceae</taxon>
        <taxon>Thermococcus</taxon>
    </lineage>
</organism>
<feature type="transmembrane region" description="Helical" evidence="1">
    <location>
        <begin position="5"/>
        <end position="22"/>
    </location>
</feature>
<accession>A0A7G2D9H4</accession>
<feature type="transmembrane region" description="Helical" evidence="1">
    <location>
        <begin position="80"/>
        <end position="96"/>
    </location>
</feature>
<feature type="transmembrane region" description="Helical" evidence="1">
    <location>
        <begin position="131"/>
        <end position="153"/>
    </location>
</feature>
<dbReference type="RefSeq" id="WP_188201580.1">
    <property type="nucleotide sequence ID" value="NZ_LR881183.1"/>
</dbReference>
<evidence type="ECO:0000313" key="2">
    <source>
        <dbReference type="EMBL" id="CAD5243616.1"/>
    </source>
</evidence>
<dbReference type="EMBL" id="LR881183">
    <property type="protein sequence ID" value="CAD5243616.1"/>
    <property type="molecule type" value="Genomic_DNA"/>
</dbReference>
<dbReference type="GeneID" id="58918191"/>
<keyword evidence="1" id="KW-1133">Transmembrane helix</keyword>
<feature type="transmembrane region" description="Helical" evidence="1">
    <location>
        <begin position="28"/>
        <end position="45"/>
    </location>
</feature>
<reference evidence="2 3" key="1">
    <citation type="submission" date="2020-09" db="EMBL/GenBank/DDBJ databases">
        <authorList>
            <person name="Courtine D."/>
        </authorList>
    </citation>
    <scope>NUCLEOTIDE SEQUENCE [LARGE SCALE GENOMIC DNA]</scope>
    <source>
        <strain evidence="2 3">IRI35c</strain>
    </source>
</reference>
<sequence>MKGQILYSLFLLAIGVGVLNIFVPLREMNYLTLVILISLLFLRAVLPKRFENRTITFLWNLSVIFMMGSLIYPYNEHLAYSYFAGAGVVATFYAFADRLFYYAPQITYFWIGLAIGFVLSLTVFRDDVRGNTGLFLLLTLGFGLATLLMGKLVSYRPFSKRFDGENIE</sequence>
<feature type="transmembrane region" description="Helical" evidence="1">
    <location>
        <begin position="57"/>
        <end position="74"/>
    </location>
</feature>
<dbReference type="KEGG" id="tcq:TIRI35C_0462"/>
<name>A0A7G2D9H4_9EURY</name>